<proteinExistence type="predicted"/>
<name>A0A4Y2NEX0_ARAVE</name>
<dbReference type="Proteomes" id="UP000499080">
    <property type="component" value="Unassembled WGS sequence"/>
</dbReference>
<dbReference type="OrthoDB" id="6447499at2759"/>
<dbReference type="AlphaFoldDB" id="A0A4Y2NEX0"/>
<protein>
    <submittedName>
        <fullName evidence="2">Uncharacterized protein</fullName>
    </submittedName>
</protein>
<keyword evidence="1" id="KW-0732">Signal</keyword>
<dbReference type="EMBL" id="BGPR01009101">
    <property type="protein sequence ID" value="GBN37995.1"/>
    <property type="molecule type" value="Genomic_DNA"/>
</dbReference>
<sequence>MLKWKKIVNIVLCKTFLTATDISTKFAYYRQRDCSASYVKSHHDVSKCPPSAADSCLLANSLLRWVHIPRGRSSPVTQLWDDILLKKNLVDPAEHDGKDPDVIPPQNSYCAEMEQPGGIPNMLLPPNDYIGPEDRANYRIEAVQEMPFDPVPQKSALYETGYTGSLQRNPKVRKILDNFRKISP</sequence>
<evidence type="ECO:0000256" key="1">
    <source>
        <dbReference type="SAM" id="SignalP"/>
    </source>
</evidence>
<comment type="caution">
    <text evidence="2">The sequence shown here is derived from an EMBL/GenBank/DDBJ whole genome shotgun (WGS) entry which is preliminary data.</text>
</comment>
<accession>A0A4Y2NEX0</accession>
<feature type="chain" id="PRO_5021417181" evidence="1">
    <location>
        <begin position="20"/>
        <end position="184"/>
    </location>
</feature>
<organism evidence="2 3">
    <name type="scientific">Araneus ventricosus</name>
    <name type="common">Orbweaver spider</name>
    <name type="synonym">Epeira ventricosa</name>
    <dbReference type="NCBI Taxonomy" id="182803"/>
    <lineage>
        <taxon>Eukaryota</taxon>
        <taxon>Metazoa</taxon>
        <taxon>Ecdysozoa</taxon>
        <taxon>Arthropoda</taxon>
        <taxon>Chelicerata</taxon>
        <taxon>Arachnida</taxon>
        <taxon>Araneae</taxon>
        <taxon>Araneomorphae</taxon>
        <taxon>Entelegynae</taxon>
        <taxon>Araneoidea</taxon>
        <taxon>Araneidae</taxon>
        <taxon>Araneus</taxon>
    </lineage>
</organism>
<gene>
    <name evidence="2" type="ORF">AVEN_251460_1</name>
</gene>
<evidence type="ECO:0000313" key="2">
    <source>
        <dbReference type="EMBL" id="GBN37995.1"/>
    </source>
</evidence>
<feature type="signal peptide" evidence="1">
    <location>
        <begin position="1"/>
        <end position="19"/>
    </location>
</feature>
<evidence type="ECO:0000313" key="3">
    <source>
        <dbReference type="Proteomes" id="UP000499080"/>
    </source>
</evidence>
<reference evidence="2 3" key="1">
    <citation type="journal article" date="2019" name="Sci. Rep.">
        <title>Orb-weaving spider Araneus ventricosus genome elucidates the spidroin gene catalogue.</title>
        <authorList>
            <person name="Kono N."/>
            <person name="Nakamura H."/>
            <person name="Ohtoshi R."/>
            <person name="Moran D.A.P."/>
            <person name="Shinohara A."/>
            <person name="Yoshida Y."/>
            <person name="Fujiwara M."/>
            <person name="Mori M."/>
            <person name="Tomita M."/>
            <person name="Arakawa K."/>
        </authorList>
    </citation>
    <scope>NUCLEOTIDE SEQUENCE [LARGE SCALE GENOMIC DNA]</scope>
</reference>
<keyword evidence="3" id="KW-1185">Reference proteome</keyword>